<evidence type="ECO:0000313" key="8">
    <source>
        <dbReference type="EMBL" id="PIP60380.1"/>
    </source>
</evidence>
<dbReference type="InterPro" id="IPR007197">
    <property type="entry name" value="rSAM"/>
</dbReference>
<dbReference type="GO" id="GO:0051539">
    <property type="term" value="F:4 iron, 4 sulfur cluster binding"/>
    <property type="evidence" value="ECO:0007669"/>
    <property type="project" value="UniProtKB-KW"/>
</dbReference>
<dbReference type="AlphaFoldDB" id="A0A2H0BTJ1"/>
<dbReference type="GO" id="GO:0003824">
    <property type="term" value="F:catalytic activity"/>
    <property type="evidence" value="ECO:0007669"/>
    <property type="project" value="InterPro"/>
</dbReference>
<dbReference type="PANTHER" id="PTHR30352:SF13">
    <property type="entry name" value="GLYCYL-RADICAL ENZYME ACTIVATING ENZYME YJJW-RELATED"/>
    <property type="match status" value="1"/>
</dbReference>
<dbReference type="Proteomes" id="UP000231581">
    <property type="component" value="Unassembled WGS sequence"/>
</dbReference>
<evidence type="ECO:0000256" key="4">
    <source>
        <dbReference type="ARBA" id="ARBA00022723"/>
    </source>
</evidence>
<dbReference type="InterPro" id="IPR058240">
    <property type="entry name" value="rSAM_sf"/>
</dbReference>
<reference evidence="8 9" key="1">
    <citation type="submission" date="2017-09" db="EMBL/GenBank/DDBJ databases">
        <title>Depth-based differentiation of microbial function through sediment-hosted aquifers and enrichment of novel symbionts in the deep terrestrial subsurface.</title>
        <authorList>
            <person name="Probst A.J."/>
            <person name="Ladd B."/>
            <person name="Jarett J.K."/>
            <person name="Geller-Mcgrath D.E."/>
            <person name="Sieber C.M."/>
            <person name="Emerson J.B."/>
            <person name="Anantharaman K."/>
            <person name="Thomas B.C."/>
            <person name="Malmstrom R."/>
            <person name="Stieglmeier M."/>
            <person name="Klingl A."/>
            <person name="Woyke T."/>
            <person name="Ryan C.M."/>
            <person name="Banfield J.F."/>
        </authorList>
    </citation>
    <scope>NUCLEOTIDE SEQUENCE [LARGE SCALE GENOMIC DNA]</scope>
    <source>
        <strain evidence="8">CG22_combo_CG10-13_8_21_14_all_47_17</strain>
    </source>
</reference>
<dbReference type="Pfam" id="PF04055">
    <property type="entry name" value="Radical_SAM"/>
    <property type="match status" value="1"/>
</dbReference>
<protein>
    <submittedName>
        <fullName evidence="8">Anaerobic ribonucleoside-triphosphate reductase activating protein</fullName>
    </submittedName>
</protein>
<comment type="caution">
    <text evidence="8">The sequence shown here is derived from an EMBL/GenBank/DDBJ whole genome shotgun (WGS) entry which is preliminary data.</text>
</comment>
<evidence type="ECO:0000256" key="2">
    <source>
        <dbReference type="ARBA" id="ARBA00022485"/>
    </source>
</evidence>
<dbReference type="SFLD" id="SFLDG01094">
    <property type="entry name" value="Uncharacterised_Radical_SAM_Su"/>
    <property type="match status" value="1"/>
</dbReference>
<comment type="cofactor">
    <cofactor evidence="1">
        <name>[4Fe-4S] cluster</name>
        <dbReference type="ChEBI" id="CHEBI:49883"/>
    </cofactor>
</comment>
<evidence type="ECO:0000256" key="6">
    <source>
        <dbReference type="ARBA" id="ARBA00023014"/>
    </source>
</evidence>
<keyword evidence="2" id="KW-0004">4Fe-4S</keyword>
<evidence type="ECO:0000256" key="1">
    <source>
        <dbReference type="ARBA" id="ARBA00001966"/>
    </source>
</evidence>
<dbReference type="SUPFAM" id="SSF102114">
    <property type="entry name" value="Radical SAM enzymes"/>
    <property type="match status" value="1"/>
</dbReference>
<dbReference type="GO" id="GO:0046872">
    <property type="term" value="F:metal ion binding"/>
    <property type="evidence" value="ECO:0007669"/>
    <property type="project" value="UniProtKB-KW"/>
</dbReference>
<dbReference type="InterPro" id="IPR012840">
    <property type="entry name" value="NrdG2"/>
</dbReference>
<dbReference type="InterPro" id="IPR013785">
    <property type="entry name" value="Aldolase_TIM"/>
</dbReference>
<sequence length="234" mass="26631">MRISAVQKFTTLDYPGKTACVVFTAGCNFRCGYCHNPEFVLPEQLKELEDHFIPGEVFWSFLETRRGLLDGVAVSGGEPTLQRDLPDFLRRIKQMGFAVKLDTNGGLPEILRPILEEKLADYVAMDVKTSLLRYTELVGACVRPEAVQESIKLIRELAPNYEFRTTIVREHHDAETLENMRELVRGARRYALQGFRSGKTLDPAFSAYADIREKELETIGALFATEVDELIFRH</sequence>
<dbReference type="SFLD" id="SFLDS00029">
    <property type="entry name" value="Radical_SAM"/>
    <property type="match status" value="1"/>
</dbReference>
<dbReference type="NCBIfam" id="TIGR02495">
    <property type="entry name" value="NrdG2"/>
    <property type="match status" value="1"/>
</dbReference>
<name>A0A2H0BTJ1_9BACT</name>
<evidence type="ECO:0000256" key="3">
    <source>
        <dbReference type="ARBA" id="ARBA00022691"/>
    </source>
</evidence>
<accession>A0A2H0BTJ1</accession>
<dbReference type="InterPro" id="IPR034457">
    <property type="entry name" value="Organic_radical-activating"/>
</dbReference>
<keyword evidence="3" id="KW-0949">S-adenosyl-L-methionine</keyword>
<dbReference type="EMBL" id="PCSZ01000067">
    <property type="protein sequence ID" value="PIP60380.1"/>
    <property type="molecule type" value="Genomic_DNA"/>
</dbReference>
<dbReference type="PROSITE" id="PS51918">
    <property type="entry name" value="RADICAL_SAM"/>
    <property type="match status" value="1"/>
</dbReference>
<proteinExistence type="predicted"/>
<gene>
    <name evidence="8" type="ORF">COX00_03590</name>
</gene>
<dbReference type="CDD" id="cd01335">
    <property type="entry name" value="Radical_SAM"/>
    <property type="match status" value="1"/>
</dbReference>
<feature type="domain" description="Radical SAM core" evidence="7">
    <location>
        <begin position="13"/>
        <end position="234"/>
    </location>
</feature>
<organism evidence="8 9">
    <name type="scientific">Candidatus Uhrbacteria bacterium CG22_combo_CG10-13_8_21_14_all_47_17</name>
    <dbReference type="NCBI Taxonomy" id="1975041"/>
    <lineage>
        <taxon>Bacteria</taxon>
        <taxon>Candidatus Uhriibacteriota</taxon>
    </lineage>
</organism>
<dbReference type="Gene3D" id="3.20.20.70">
    <property type="entry name" value="Aldolase class I"/>
    <property type="match status" value="1"/>
</dbReference>
<evidence type="ECO:0000256" key="5">
    <source>
        <dbReference type="ARBA" id="ARBA00023004"/>
    </source>
</evidence>
<keyword evidence="6" id="KW-0411">Iron-sulfur</keyword>
<keyword evidence="5" id="KW-0408">Iron</keyword>
<dbReference type="PANTHER" id="PTHR30352">
    <property type="entry name" value="PYRUVATE FORMATE-LYASE-ACTIVATING ENZYME"/>
    <property type="match status" value="1"/>
</dbReference>
<evidence type="ECO:0000259" key="7">
    <source>
        <dbReference type="PROSITE" id="PS51918"/>
    </source>
</evidence>
<keyword evidence="4" id="KW-0479">Metal-binding</keyword>
<evidence type="ECO:0000313" key="9">
    <source>
        <dbReference type="Proteomes" id="UP000231581"/>
    </source>
</evidence>